<protein>
    <submittedName>
        <fullName evidence="1">Uncharacterized protein</fullName>
    </submittedName>
</protein>
<evidence type="ECO:0000313" key="2">
    <source>
        <dbReference type="Proteomes" id="UP000191448"/>
    </source>
</evidence>
<comment type="caution">
    <text evidence="1">The sequence shown here is derived from an EMBL/GenBank/DDBJ whole genome shotgun (WGS) entry which is preliminary data.</text>
</comment>
<name>A0A1V4T108_9CLOT</name>
<dbReference type="AlphaFoldDB" id="A0A1V4T108"/>
<organism evidence="1 2">
    <name type="scientific">Clostridium thermobutyricum DSM 4928</name>
    <dbReference type="NCBI Taxonomy" id="1121339"/>
    <lineage>
        <taxon>Bacteria</taxon>
        <taxon>Bacillati</taxon>
        <taxon>Bacillota</taxon>
        <taxon>Clostridia</taxon>
        <taxon>Eubacteriales</taxon>
        <taxon>Clostridiaceae</taxon>
        <taxon>Clostridium</taxon>
    </lineage>
</organism>
<dbReference type="EMBL" id="LTAY01000010">
    <property type="protein sequence ID" value="OPX50907.1"/>
    <property type="molecule type" value="Genomic_DNA"/>
</dbReference>
<sequence>MREYRRNKKSILKKILMEKVPVDTKGRVMTTVDDEWRQESEWDTFFYELKPKR</sequence>
<proteinExistence type="predicted"/>
<dbReference type="Proteomes" id="UP000191448">
    <property type="component" value="Unassembled WGS sequence"/>
</dbReference>
<evidence type="ECO:0000313" key="1">
    <source>
        <dbReference type="EMBL" id="OPX50907.1"/>
    </source>
</evidence>
<reference evidence="1 2" key="1">
    <citation type="submission" date="2016-02" db="EMBL/GenBank/DDBJ databases">
        <title>Genome sequence of Clostridium thermobutyricum DSM 4928.</title>
        <authorList>
            <person name="Poehlein A."/>
            <person name="Daniel R."/>
        </authorList>
    </citation>
    <scope>NUCLEOTIDE SEQUENCE [LARGE SCALE GENOMIC DNA]</scope>
    <source>
        <strain evidence="1 2">DSM 4928</strain>
    </source>
</reference>
<accession>A0A1V4T108</accession>
<dbReference type="OrthoDB" id="1809147at2"/>
<gene>
    <name evidence="1" type="ORF">CLTHE_02080</name>
</gene>
<dbReference type="RefSeq" id="WP_158082635.1">
    <property type="nucleotide sequence ID" value="NZ_LTAY01000010.1"/>
</dbReference>